<reference evidence="8 9" key="1">
    <citation type="journal article" date="2011" name="J. Bacteriol.">
        <title>Complete genome sequence and updated annotation of Desulfovibrio alaskensis G20.</title>
        <authorList>
            <person name="Hauser L.J."/>
            <person name="Land M.L."/>
            <person name="Brown S.D."/>
            <person name="Larimer F."/>
            <person name="Keller K.L."/>
            <person name="Rapp-Giles B.J."/>
            <person name="Price M.N."/>
            <person name="Lin M."/>
            <person name="Bruce D.C."/>
            <person name="Detter J.C."/>
            <person name="Tapia R."/>
            <person name="Han C.S."/>
            <person name="Goodwin L.A."/>
            <person name="Cheng J.F."/>
            <person name="Pitluck S."/>
            <person name="Copeland A."/>
            <person name="Lucas S."/>
            <person name="Nolan M."/>
            <person name="Lapidus A.L."/>
            <person name="Palumbo A.V."/>
            <person name="Wall J.D."/>
        </authorList>
    </citation>
    <scope>NUCLEOTIDE SEQUENCE [LARGE SCALE GENOMIC DNA]</scope>
    <source>
        <strain evidence="9">ATCC BAA 1058 / DSM 17464 / G20</strain>
    </source>
</reference>
<dbReference type="eggNOG" id="COG1091">
    <property type="taxonomic scope" value="Bacteria"/>
</dbReference>
<comment type="similarity">
    <text evidence="2 6">Belongs to the dTDP-4-dehydrorhamnose reductase family.</text>
</comment>
<dbReference type="Gene3D" id="3.90.25.10">
    <property type="entry name" value="UDP-galactose 4-epimerase, domain 1"/>
    <property type="match status" value="1"/>
</dbReference>
<dbReference type="CDD" id="cd05254">
    <property type="entry name" value="dTDP_HR_like_SDR_e"/>
    <property type="match status" value="1"/>
</dbReference>
<dbReference type="InterPro" id="IPR036291">
    <property type="entry name" value="NAD(P)-bd_dom_sf"/>
</dbReference>
<dbReference type="GO" id="GO:0008831">
    <property type="term" value="F:dTDP-4-dehydrorhamnose reductase activity"/>
    <property type="evidence" value="ECO:0007669"/>
    <property type="project" value="UniProtKB-EC"/>
</dbReference>
<dbReference type="KEGG" id="dde:Dde_2183"/>
<evidence type="ECO:0000256" key="2">
    <source>
        <dbReference type="ARBA" id="ARBA00010944"/>
    </source>
</evidence>
<evidence type="ECO:0000256" key="6">
    <source>
        <dbReference type="RuleBase" id="RU364082"/>
    </source>
</evidence>
<feature type="domain" description="RmlD-like substrate binding" evidence="7">
    <location>
        <begin position="8"/>
        <end position="282"/>
    </location>
</feature>
<comment type="function">
    <text evidence="6">Catalyzes the reduction of dTDP-6-deoxy-L-lyxo-4-hexulose to yield dTDP-L-rhamnose.</text>
</comment>
<evidence type="ECO:0000313" key="8">
    <source>
        <dbReference type="EMBL" id="ABB38980.1"/>
    </source>
</evidence>
<evidence type="ECO:0000256" key="4">
    <source>
        <dbReference type="ARBA" id="ARBA00017099"/>
    </source>
</evidence>
<dbReference type="HOGENOM" id="CLU_045518_1_2_7"/>
<organism evidence="8 9">
    <name type="scientific">Oleidesulfovibrio alaskensis (strain ATCC BAA-1058 / DSM 17464 / G20)</name>
    <name type="common">Desulfovibrio alaskensis</name>
    <dbReference type="NCBI Taxonomy" id="207559"/>
    <lineage>
        <taxon>Bacteria</taxon>
        <taxon>Pseudomonadati</taxon>
        <taxon>Thermodesulfobacteriota</taxon>
        <taxon>Desulfovibrionia</taxon>
        <taxon>Desulfovibrionales</taxon>
        <taxon>Desulfovibrionaceae</taxon>
        <taxon>Oleidesulfovibrio</taxon>
    </lineage>
</organism>
<evidence type="ECO:0000259" key="7">
    <source>
        <dbReference type="Pfam" id="PF04321"/>
    </source>
</evidence>
<accession>Q30ZB6</accession>
<proteinExistence type="inferred from homology"/>
<dbReference type="EMBL" id="CP000112">
    <property type="protein sequence ID" value="ABB38980.1"/>
    <property type="molecule type" value="Genomic_DNA"/>
</dbReference>
<dbReference type="AlphaFoldDB" id="Q30ZB6"/>
<dbReference type="GO" id="GO:0019305">
    <property type="term" value="P:dTDP-rhamnose biosynthetic process"/>
    <property type="evidence" value="ECO:0007669"/>
    <property type="project" value="UniProtKB-UniPathway"/>
</dbReference>
<dbReference type="EC" id="1.1.1.133" evidence="3 6"/>
<dbReference type="NCBIfam" id="TIGR01214">
    <property type="entry name" value="rmlD"/>
    <property type="match status" value="1"/>
</dbReference>
<keyword evidence="9" id="KW-1185">Reference proteome</keyword>
<sequence>MTVAPKAVVLGGRTGLLGQALVADLTRAGWQVEAHGREDADVHDSAALEKYICSHAPDVLFNAVAYTQVDKAEEEQDAAMRLNKSLPALLGRLACTGNMHLVHYSTDFVFNGRKETPYTEDDETAPQSIYGLSKLAGEQVLLQMNLPRLTIIRSSWLFGPGRGNFVQTILGLCETRQEITVVHDQVGSPTYTPDLAAGSRLLVEKGGTGLFHLSNGGQATWCELAAEAVSLAQKPCQVRPIPSAAYPQRATRPAYSVLDCSRFTGITGIKPRPWIQALREYIFQHVGVAGQEAG</sequence>
<protein>
    <recommendedName>
        <fullName evidence="4 6">dTDP-4-dehydrorhamnose reductase</fullName>
        <ecNumber evidence="3 6">1.1.1.133</ecNumber>
    </recommendedName>
</protein>
<dbReference type="Pfam" id="PF04321">
    <property type="entry name" value="RmlD_sub_bind"/>
    <property type="match status" value="1"/>
</dbReference>
<keyword evidence="6" id="KW-0521">NADP</keyword>
<dbReference type="PANTHER" id="PTHR10491:SF4">
    <property type="entry name" value="METHIONINE ADENOSYLTRANSFERASE 2 SUBUNIT BETA"/>
    <property type="match status" value="1"/>
</dbReference>
<dbReference type="SUPFAM" id="SSF51735">
    <property type="entry name" value="NAD(P)-binding Rossmann-fold domains"/>
    <property type="match status" value="1"/>
</dbReference>
<dbReference type="UniPathway" id="UPA00124"/>
<comment type="catalytic activity">
    <reaction evidence="5">
        <text>dTDP-beta-L-rhamnose + NADP(+) = dTDP-4-dehydro-beta-L-rhamnose + NADPH + H(+)</text>
        <dbReference type="Rhea" id="RHEA:21796"/>
        <dbReference type="ChEBI" id="CHEBI:15378"/>
        <dbReference type="ChEBI" id="CHEBI:57510"/>
        <dbReference type="ChEBI" id="CHEBI:57783"/>
        <dbReference type="ChEBI" id="CHEBI:58349"/>
        <dbReference type="ChEBI" id="CHEBI:62830"/>
        <dbReference type="EC" id="1.1.1.133"/>
    </reaction>
</comment>
<name>Q30ZB6_OLEA2</name>
<evidence type="ECO:0000313" key="9">
    <source>
        <dbReference type="Proteomes" id="UP000002710"/>
    </source>
</evidence>
<dbReference type="PANTHER" id="PTHR10491">
    <property type="entry name" value="DTDP-4-DEHYDRORHAMNOSE REDUCTASE"/>
    <property type="match status" value="1"/>
</dbReference>
<dbReference type="InterPro" id="IPR029903">
    <property type="entry name" value="RmlD-like-bd"/>
</dbReference>
<comment type="pathway">
    <text evidence="1 6">Carbohydrate biosynthesis; dTDP-L-rhamnose biosynthesis.</text>
</comment>
<keyword evidence="6 8" id="KW-0560">Oxidoreductase</keyword>
<dbReference type="RefSeq" id="WP_011368077.1">
    <property type="nucleotide sequence ID" value="NC_007519.1"/>
</dbReference>
<dbReference type="Proteomes" id="UP000002710">
    <property type="component" value="Chromosome"/>
</dbReference>
<evidence type="ECO:0000256" key="3">
    <source>
        <dbReference type="ARBA" id="ARBA00012929"/>
    </source>
</evidence>
<evidence type="ECO:0000256" key="5">
    <source>
        <dbReference type="ARBA" id="ARBA00048200"/>
    </source>
</evidence>
<gene>
    <name evidence="8" type="ordered locus">Dde_2183</name>
</gene>
<dbReference type="Gene3D" id="3.40.50.720">
    <property type="entry name" value="NAD(P)-binding Rossmann-like Domain"/>
    <property type="match status" value="1"/>
</dbReference>
<dbReference type="STRING" id="207559.Dde_2183"/>
<dbReference type="InterPro" id="IPR005913">
    <property type="entry name" value="dTDP_dehydrorham_reduct"/>
</dbReference>
<evidence type="ECO:0000256" key="1">
    <source>
        <dbReference type="ARBA" id="ARBA00004781"/>
    </source>
</evidence>